<evidence type="ECO:0000313" key="1">
    <source>
        <dbReference type="EMBL" id="TNN83874.1"/>
    </source>
</evidence>
<dbReference type="Proteomes" id="UP000314294">
    <property type="component" value="Unassembled WGS sequence"/>
</dbReference>
<accession>A0A4Z2J212</accession>
<evidence type="ECO:0000313" key="2">
    <source>
        <dbReference type="Proteomes" id="UP000314294"/>
    </source>
</evidence>
<proteinExistence type="predicted"/>
<comment type="caution">
    <text evidence="1">The sequence shown here is derived from an EMBL/GenBank/DDBJ whole genome shotgun (WGS) entry which is preliminary data.</text>
</comment>
<reference evidence="1 2" key="1">
    <citation type="submission" date="2019-03" db="EMBL/GenBank/DDBJ databases">
        <title>First draft genome of Liparis tanakae, snailfish: a comprehensive survey of snailfish specific genes.</title>
        <authorList>
            <person name="Kim W."/>
            <person name="Song I."/>
            <person name="Jeong J.-H."/>
            <person name="Kim D."/>
            <person name="Kim S."/>
            <person name="Ryu S."/>
            <person name="Song J.Y."/>
            <person name="Lee S.K."/>
        </authorList>
    </citation>
    <scope>NUCLEOTIDE SEQUENCE [LARGE SCALE GENOMIC DNA]</scope>
    <source>
        <tissue evidence="1">Muscle</tissue>
    </source>
</reference>
<sequence>MSWFCFPSNHRDQTLWWLGFRMSKIRLGSAQKPPDPPGSASPDTATHAKKKLAGVFLLNLRVGNPHRTRILAETDRAVCKQNLRSLVSHNTGQFFGEGRVLKLPNSSPPMKRKALLHQHALLFRGHSWTHKHGPIIYDTVCSRTLGLWRRPGCKSWRELNSGVTLEQCVEEEEGEGGPELPSLGRATDWISSHTGDLLIMDSSTSAGVLCVDGRPAAWDRVADLNHIMELGVWRPAVQNCSQT</sequence>
<organism evidence="1 2">
    <name type="scientific">Liparis tanakae</name>
    <name type="common">Tanaka's snailfish</name>
    <dbReference type="NCBI Taxonomy" id="230148"/>
    <lineage>
        <taxon>Eukaryota</taxon>
        <taxon>Metazoa</taxon>
        <taxon>Chordata</taxon>
        <taxon>Craniata</taxon>
        <taxon>Vertebrata</taxon>
        <taxon>Euteleostomi</taxon>
        <taxon>Actinopterygii</taxon>
        <taxon>Neopterygii</taxon>
        <taxon>Teleostei</taxon>
        <taxon>Neoteleostei</taxon>
        <taxon>Acanthomorphata</taxon>
        <taxon>Eupercaria</taxon>
        <taxon>Perciformes</taxon>
        <taxon>Cottioidei</taxon>
        <taxon>Cottales</taxon>
        <taxon>Liparidae</taxon>
        <taxon>Liparis</taxon>
    </lineage>
</organism>
<keyword evidence="2" id="KW-1185">Reference proteome</keyword>
<dbReference type="EMBL" id="SRLO01000030">
    <property type="protein sequence ID" value="TNN83874.1"/>
    <property type="molecule type" value="Genomic_DNA"/>
</dbReference>
<protein>
    <submittedName>
        <fullName evidence="1">Uncharacterized protein</fullName>
    </submittedName>
</protein>
<dbReference type="AlphaFoldDB" id="A0A4Z2J212"/>
<gene>
    <name evidence="1" type="ORF">EYF80_005745</name>
</gene>
<name>A0A4Z2J212_9TELE</name>